<sequence>MTFARPLLCAILFLAAAATTRAADNGLEFSHSDWQLVCDNTRTCRAAGYAPEGGEDGASVLLTRDAGPGQPVNAELQVSDTDEPAAADLHLHIDGRDLGALGADGEQGGHALSRAQSGALLAALLRDSRIHVAHRDGRRWELSDQGAAAVLLKMDEFQGRLDTPGALVRRGTRSEASVPPPLPAPVVRRPPMSPPHPGDDALARSPELRAALRATLDGASSDCERFDELPADAPLQVDRLDDHRVLVSTPCWLAAYNAGSGYWVANDRAPFRPQLVATDGTDYDAGQISADHKGRGLGDCWSHADWTWDGTHFVPTSEYQSGMCRGMPGGFWVLPTLDIEVLDQATAG</sequence>
<keyword evidence="2" id="KW-0732">Signal</keyword>
<organism evidence="3 4">
    <name type="scientific">Stenotrophomonas daejeonensis</name>
    <dbReference type="NCBI Taxonomy" id="659018"/>
    <lineage>
        <taxon>Bacteria</taxon>
        <taxon>Pseudomonadati</taxon>
        <taxon>Pseudomonadota</taxon>
        <taxon>Gammaproteobacteria</taxon>
        <taxon>Lysobacterales</taxon>
        <taxon>Lysobacteraceae</taxon>
        <taxon>Stenotrophomonas</taxon>
    </lineage>
</organism>
<dbReference type="InterPro" id="IPR009560">
    <property type="entry name" value="DUF1176"/>
</dbReference>
<dbReference type="EMBL" id="LDJP01000054">
    <property type="protein sequence ID" value="KRG84385.1"/>
    <property type="molecule type" value="Genomic_DNA"/>
</dbReference>
<comment type="caution">
    <text evidence="3">The sequence shown here is derived from an EMBL/GenBank/DDBJ whole genome shotgun (WGS) entry which is preliminary data.</text>
</comment>
<name>A0A0R0E1T2_9GAMM</name>
<gene>
    <name evidence="3" type="ORF">ABB34_09380</name>
</gene>
<dbReference type="STRING" id="659018.ABB34_09380"/>
<dbReference type="Pfam" id="PF06674">
    <property type="entry name" value="DUF1176"/>
    <property type="match status" value="1"/>
</dbReference>
<dbReference type="RefSeq" id="WP_057641049.1">
    <property type="nucleotide sequence ID" value="NZ_LDJP01000054.1"/>
</dbReference>
<evidence type="ECO:0000313" key="3">
    <source>
        <dbReference type="EMBL" id="KRG84385.1"/>
    </source>
</evidence>
<dbReference type="Proteomes" id="UP000050940">
    <property type="component" value="Unassembled WGS sequence"/>
</dbReference>
<reference evidence="3 4" key="1">
    <citation type="submission" date="2015-05" db="EMBL/GenBank/DDBJ databases">
        <title>Genome sequencing and analysis of members of genus Stenotrophomonas.</title>
        <authorList>
            <person name="Patil P.P."/>
            <person name="Midha S."/>
            <person name="Patil P.B."/>
        </authorList>
    </citation>
    <scope>NUCLEOTIDE SEQUENCE [LARGE SCALE GENOMIC DNA]</scope>
    <source>
        <strain evidence="3 4">JCM 16244</strain>
    </source>
</reference>
<dbReference type="AlphaFoldDB" id="A0A0R0E1T2"/>
<feature type="signal peptide" evidence="2">
    <location>
        <begin position="1"/>
        <end position="22"/>
    </location>
</feature>
<evidence type="ECO:0008006" key="5">
    <source>
        <dbReference type="Google" id="ProtNLM"/>
    </source>
</evidence>
<evidence type="ECO:0000256" key="2">
    <source>
        <dbReference type="SAM" id="SignalP"/>
    </source>
</evidence>
<feature type="region of interest" description="Disordered" evidence="1">
    <location>
        <begin position="169"/>
        <end position="199"/>
    </location>
</feature>
<proteinExistence type="predicted"/>
<accession>A0A0R0E1T2</accession>
<feature type="chain" id="PRO_5006396621" description="Regulatory protein" evidence="2">
    <location>
        <begin position="23"/>
        <end position="348"/>
    </location>
</feature>
<protein>
    <recommendedName>
        <fullName evidence="5">Regulatory protein</fullName>
    </recommendedName>
</protein>
<keyword evidence="4" id="KW-1185">Reference proteome</keyword>
<evidence type="ECO:0000256" key="1">
    <source>
        <dbReference type="SAM" id="MobiDB-lite"/>
    </source>
</evidence>
<dbReference type="PATRIC" id="fig|659018.3.peg.1897"/>
<dbReference type="OrthoDB" id="6183301at2"/>
<evidence type="ECO:0000313" key="4">
    <source>
        <dbReference type="Proteomes" id="UP000050940"/>
    </source>
</evidence>